<comment type="caution">
    <text evidence="2">The sequence shown here is derived from an EMBL/GenBank/DDBJ whole genome shotgun (WGS) entry which is preliminary data.</text>
</comment>
<sequence length="299" mass="34117">MPTSSSRRRHRYSRRRDHCSGPLDTLFYLMAACSTMIDDYPSEKYDSEEDETVVTEVSSRSSERDQRNRRSHSSSRKSSSHSSRSHRREPRSRSHSVRPDNRSRSLERAASEKTRSRSFSRSHRPSNASPLPPVQIREYTEIQVRHEEDDVSAISAGTLEHMECMNIIKQANKSLHMRKKESVDTSADLTASAVFKPNFPMEKENVLNCASPDRSIGVSALSMGGISTSSAGTSEFESIYTDAIRSNKAMDRNSFNLKSKSSSRRMTFETPNTRKMKRQIQRDWIGTIDEGMYSDEEEI</sequence>
<evidence type="ECO:0000313" key="2">
    <source>
        <dbReference type="EMBL" id="GFH46915.1"/>
    </source>
</evidence>
<proteinExistence type="predicted"/>
<organism evidence="2 3">
    <name type="scientific">Chaetoceros tenuissimus</name>
    <dbReference type="NCBI Taxonomy" id="426638"/>
    <lineage>
        <taxon>Eukaryota</taxon>
        <taxon>Sar</taxon>
        <taxon>Stramenopiles</taxon>
        <taxon>Ochrophyta</taxon>
        <taxon>Bacillariophyta</taxon>
        <taxon>Coscinodiscophyceae</taxon>
        <taxon>Chaetocerotophycidae</taxon>
        <taxon>Chaetocerotales</taxon>
        <taxon>Chaetocerotaceae</taxon>
        <taxon>Chaetoceros</taxon>
    </lineage>
</organism>
<feature type="compositionally biased region" description="Basic and acidic residues" evidence="1">
    <location>
        <begin position="97"/>
        <end position="115"/>
    </location>
</feature>
<reference evidence="2 3" key="1">
    <citation type="journal article" date="2021" name="Sci. Rep.">
        <title>The genome of the diatom Chaetoceros tenuissimus carries an ancient integrated fragment of an extant virus.</title>
        <authorList>
            <person name="Hongo Y."/>
            <person name="Kimura K."/>
            <person name="Takaki Y."/>
            <person name="Yoshida Y."/>
            <person name="Baba S."/>
            <person name="Kobayashi G."/>
            <person name="Nagasaki K."/>
            <person name="Hano T."/>
            <person name="Tomaru Y."/>
        </authorList>
    </citation>
    <scope>NUCLEOTIDE SEQUENCE [LARGE SCALE GENOMIC DNA]</scope>
    <source>
        <strain evidence="2 3">NIES-3715</strain>
    </source>
</reference>
<gene>
    <name evidence="2" type="ORF">CTEN210_03389</name>
</gene>
<dbReference type="AlphaFoldDB" id="A0AAD3CKT1"/>
<keyword evidence="3" id="KW-1185">Reference proteome</keyword>
<evidence type="ECO:0000313" key="3">
    <source>
        <dbReference type="Proteomes" id="UP001054902"/>
    </source>
</evidence>
<feature type="compositionally biased region" description="Basic residues" evidence="1">
    <location>
        <begin position="69"/>
        <end position="96"/>
    </location>
</feature>
<evidence type="ECO:0000256" key="1">
    <source>
        <dbReference type="SAM" id="MobiDB-lite"/>
    </source>
</evidence>
<feature type="region of interest" description="Disordered" evidence="1">
    <location>
        <begin position="41"/>
        <end position="135"/>
    </location>
</feature>
<protein>
    <submittedName>
        <fullName evidence="2">Uncharacterized protein</fullName>
    </submittedName>
</protein>
<accession>A0AAD3CKT1</accession>
<feature type="compositionally biased region" description="Basic residues" evidence="1">
    <location>
        <begin position="1"/>
        <end position="17"/>
    </location>
</feature>
<dbReference type="EMBL" id="BLLK01000022">
    <property type="protein sequence ID" value="GFH46915.1"/>
    <property type="molecule type" value="Genomic_DNA"/>
</dbReference>
<name>A0AAD3CKT1_9STRA</name>
<feature type="region of interest" description="Disordered" evidence="1">
    <location>
        <begin position="253"/>
        <end position="276"/>
    </location>
</feature>
<dbReference type="Proteomes" id="UP001054902">
    <property type="component" value="Unassembled WGS sequence"/>
</dbReference>
<feature type="region of interest" description="Disordered" evidence="1">
    <location>
        <begin position="1"/>
        <end position="21"/>
    </location>
</feature>